<dbReference type="Pfam" id="PF00646">
    <property type="entry name" value="F-box"/>
    <property type="match status" value="1"/>
</dbReference>
<dbReference type="STRING" id="1353009.A0A1Y2IKB6"/>
<evidence type="ECO:0000259" key="2">
    <source>
        <dbReference type="PROSITE" id="PS50181"/>
    </source>
</evidence>
<dbReference type="EMBL" id="KZ084110">
    <property type="protein sequence ID" value="OSD01575.1"/>
    <property type="molecule type" value="Genomic_DNA"/>
</dbReference>
<dbReference type="InterPro" id="IPR036047">
    <property type="entry name" value="F-box-like_dom_sf"/>
</dbReference>
<evidence type="ECO:0000313" key="3">
    <source>
        <dbReference type="EMBL" id="OSD01575.1"/>
    </source>
</evidence>
<proteinExistence type="predicted"/>
<protein>
    <recommendedName>
        <fullName evidence="2">F-box domain-containing protein</fullName>
    </recommendedName>
</protein>
<dbReference type="InterPro" id="IPR001810">
    <property type="entry name" value="F-box_dom"/>
</dbReference>
<accession>A0A1Y2IKB6</accession>
<dbReference type="SMART" id="SM00256">
    <property type="entry name" value="FBOX"/>
    <property type="match status" value="1"/>
</dbReference>
<name>A0A1Y2IKB6_TRAC3</name>
<dbReference type="AlphaFoldDB" id="A0A1Y2IKB6"/>
<dbReference type="PROSITE" id="PS50181">
    <property type="entry name" value="FBOX"/>
    <property type="match status" value="1"/>
</dbReference>
<gene>
    <name evidence="3" type="ORF">PYCCODRAFT_485758</name>
</gene>
<keyword evidence="4" id="KW-1185">Reference proteome</keyword>
<dbReference type="OrthoDB" id="2322499at2759"/>
<evidence type="ECO:0000256" key="1">
    <source>
        <dbReference type="SAM" id="MobiDB-lite"/>
    </source>
</evidence>
<evidence type="ECO:0000313" key="4">
    <source>
        <dbReference type="Proteomes" id="UP000193067"/>
    </source>
</evidence>
<dbReference type="Proteomes" id="UP000193067">
    <property type="component" value="Unassembled WGS sequence"/>
</dbReference>
<sequence length="659" mass="76596">MPSIVPITDSQPAPHGARETNATKASSGRPFRVFRARKGALSMLPHMPMDVIYMIMESSEPRDLLSLARTNKQFRSILMDRGKGRPLWRAAIANLEKFPPCPPYMAEPAYVHLMFNTNCHACSRVGVTSIEIPWGVRYCKKCRSDRTIPVPEMSTFVRQITEATGVDKPFYAWNGHLHILEVEQFRSEWEALEGDDEGRKRLAQRHAQHVKERSEHTVACQDWLNYLKSIRKVESCASRASRLNYIKERLRDAGYEMELTLVSDEELAKQSFVKKGAPLTDRTWEKIKDAVFDYMEECLEQHIRKEREETIHPRLKMFLDIWQDWKKAWDWEAYDPYDPKAIERIYAGDFLMMDPIRTLIEAPQQSVVQPAHLHHFQATMDLLVRQWHDAQSDKLASLVKTAIPELAAHADPLSLAVSCFTCAKPHCSTSVLYYPEILGHRCGDSRRDCRKQGRSYEDILKRYLRHKGLARPWSIDDFRVNTLAVGHISGILRACGFDPPTAWLWRVTGTGHRMTCGDCGPDPEYGYEVFDFRRAIDHQIRPEHRDTLCNWVILPEETAQLVREFEWRTRDSKQFGNYWQPIYYCSKKVDRYWPCYRTLDFQDIVVHVRSAHGVEGDVVLDEHYNVMYASPENTLLHGTFLRHTTSGEVEVVLKNYHRI</sequence>
<organism evidence="3 4">
    <name type="scientific">Trametes coccinea (strain BRFM310)</name>
    <name type="common">Pycnoporus coccineus</name>
    <dbReference type="NCBI Taxonomy" id="1353009"/>
    <lineage>
        <taxon>Eukaryota</taxon>
        <taxon>Fungi</taxon>
        <taxon>Dikarya</taxon>
        <taxon>Basidiomycota</taxon>
        <taxon>Agaricomycotina</taxon>
        <taxon>Agaricomycetes</taxon>
        <taxon>Polyporales</taxon>
        <taxon>Polyporaceae</taxon>
        <taxon>Trametes</taxon>
    </lineage>
</organism>
<feature type="region of interest" description="Disordered" evidence="1">
    <location>
        <begin position="1"/>
        <end position="27"/>
    </location>
</feature>
<feature type="domain" description="F-box" evidence="2">
    <location>
        <begin position="41"/>
        <end position="91"/>
    </location>
</feature>
<dbReference type="SUPFAM" id="SSF81383">
    <property type="entry name" value="F-box domain"/>
    <property type="match status" value="1"/>
</dbReference>
<reference evidence="3 4" key="1">
    <citation type="journal article" date="2015" name="Biotechnol. Biofuels">
        <title>Enhanced degradation of softwood versus hardwood by the white-rot fungus Pycnoporus coccineus.</title>
        <authorList>
            <person name="Couturier M."/>
            <person name="Navarro D."/>
            <person name="Chevret D."/>
            <person name="Henrissat B."/>
            <person name="Piumi F."/>
            <person name="Ruiz-Duenas F.J."/>
            <person name="Martinez A.T."/>
            <person name="Grigoriev I.V."/>
            <person name="Riley R."/>
            <person name="Lipzen A."/>
            <person name="Berrin J.G."/>
            <person name="Master E.R."/>
            <person name="Rosso M.N."/>
        </authorList>
    </citation>
    <scope>NUCLEOTIDE SEQUENCE [LARGE SCALE GENOMIC DNA]</scope>
    <source>
        <strain evidence="3 4">BRFM310</strain>
    </source>
</reference>